<accession>A2IA86</accession>
<protein>
    <submittedName>
        <fullName evidence="3">Putative secreted salivary protein</fullName>
    </submittedName>
</protein>
<evidence type="ECO:0000313" key="3">
    <source>
        <dbReference type="EMBL" id="ABM55406.1"/>
    </source>
</evidence>
<dbReference type="AlphaFoldDB" id="A2IA86"/>
<feature type="chain" id="PRO_5002644318" evidence="2">
    <location>
        <begin position="17"/>
        <end position="83"/>
    </location>
</feature>
<feature type="region of interest" description="Disordered" evidence="1">
    <location>
        <begin position="25"/>
        <end position="83"/>
    </location>
</feature>
<proteinExistence type="evidence at transcript level"/>
<organism evidence="3">
    <name type="scientific">Xenopsylla cheopis</name>
    <name type="common">Oriental rat flea</name>
    <name type="synonym">Pulex cheopis</name>
    <dbReference type="NCBI Taxonomy" id="163159"/>
    <lineage>
        <taxon>Eukaryota</taxon>
        <taxon>Metazoa</taxon>
        <taxon>Ecdysozoa</taxon>
        <taxon>Arthropoda</taxon>
        <taxon>Hexapoda</taxon>
        <taxon>Insecta</taxon>
        <taxon>Pterygota</taxon>
        <taxon>Neoptera</taxon>
        <taxon>Endopterygota</taxon>
        <taxon>Siphonaptera</taxon>
        <taxon>Pulicidae</taxon>
        <taxon>Xenopsyllinae</taxon>
        <taxon>Xenopsylla</taxon>
    </lineage>
</organism>
<sequence>MIVTIMTIVIFIIIQAKVAILGDSHEYDSDESEEIPILNIKNGSGTEEDDEAPEPKGSKDEGSLGDDNKKGKPKEPEANTGAE</sequence>
<reference evidence="3" key="1">
    <citation type="journal article" date="2007" name="BMC Genomics">
        <title>An insight into the sialome of the oriental rat flea, Xenopsylla cheopis (Rots).</title>
        <authorList>
            <person name="Andersen J.F."/>
            <person name="Hinnebusch B.J."/>
            <person name="Lucas D.A."/>
            <person name="Conrads T.P."/>
            <person name="Veenstra T.D."/>
            <person name="Pham V.M."/>
            <person name="Ribeiro J.M."/>
        </authorList>
    </citation>
    <scope>NUCLEOTIDE SEQUENCE</scope>
    <source>
        <tissue evidence="3">Salivary gland</tissue>
    </source>
</reference>
<dbReference type="EMBL" id="EF179400">
    <property type="protein sequence ID" value="ABM55406.1"/>
    <property type="molecule type" value="mRNA"/>
</dbReference>
<evidence type="ECO:0000256" key="2">
    <source>
        <dbReference type="SAM" id="SignalP"/>
    </source>
</evidence>
<feature type="signal peptide" evidence="2">
    <location>
        <begin position="1"/>
        <end position="16"/>
    </location>
</feature>
<name>A2IA86_XENCH</name>
<feature type="compositionally biased region" description="Basic and acidic residues" evidence="1">
    <location>
        <begin position="53"/>
        <end position="77"/>
    </location>
</feature>
<keyword evidence="2" id="KW-0732">Signal</keyword>
<evidence type="ECO:0000256" key="1">
    <source>
        <dbReference type="SAM" id="MobiDB-lite"/>
    </source>
</evidence>